<keyword evidence="1" id="KW-0175">Coiled coil</keyword>
<reference evidence="3" key="4">
    <citation type="submission" date="2025-09" db="UniProtKB">
        <authorList>
            <consortium name="Ensembl"/>
        </authorList>
    </citation>
    <scope>IDENTIFICATION</scope>
</reference>
<evidence type="ECO:0000313" key="4">
    <source>
        <dbReference type="Proteomes" id="UP000008144"/>
    </source>
</evidence>
<keyword evidence="4" id="KW-1185">Reference proteome</keyword>
<evidence type="ECO:0000313" key="3">
    <source>
        <dbReference type="Ensembl" id="ENSCINP00000008749.3"/>
    </source>
</evidence>
<feature type="compositionally biased region" description="Polar residues" evidence="2">
    <location>
        <begin position="144"/>
        <end position="153"/>
    </location>
</feature>
<name>F6YGB5_CIOIN</name>
<evidence type="ECO:0000256" key="1">
    <source>
        <dbReference type="SAM" id="Coils"/>
    </source>
</evidence>
<accession>F6YGB5</accession>
<dbReference type="HOGENOM" id="CLU_1051812_0_0_1"/>
<feature type="compositionally biased region" description="Acidic residues" evidence="2">
    <location>
        <begin position="208"/>
        <end position="223"/>
    </location>
</feature>
<feature type="region of interest" description="Disordered" evidence="2">
    <location>
        <begin position="144"/>
        <end position="235"/>
    </location>
</feature>
<dbReference type="EMBL" id="EAAA01001766">
    <property type="status" value="NOT_ANNOTATED_CDS"/>
    <property type="molecule type" value="Genomic_DNA"/>
</dbReference>
<feature type="coiled-coil region" evidence="1">
    <location>
        <begin position="44"/>
        <end position="99"/>
    </location>
</feature>
<proteinExistence type="predicted"/>
<dbReference type="AlphaFoldDB" id="F6YGB5"/>
<dbReference type="InParanoid" id="F6YGB5"/>
<feature type="region of interest" description="Disordered" evidence="2">
    <location>
        <begin position="246"/>
        <end position="265"/>
    </location>
</feature>
<protein>
    <submittedName>
        <fullName evidence="3">Uncharacterized protein</fullName>
    </submittedName>
</protein>
<feature type="compositionally biased region" description="Basic and acidic residues" evidence="2">
    <location>
        <begin position="249"/>
        <end position="265"/>
    </location>
</feature>
<reference evidence="4" key="1">
    <citation type="journal article" date="2002" name="Science">
        <title>The draft genome of Ciona intestinalis: insights into chordate and vertebrate origins.</title>
        <authorList>
            <person name="Dehal P."/>
            <person name="Satou Y."/>
            <person name="Campbell R.K."/>
            <person name="Chapman J."/>
            <person name="Degnan B."/>
            <person name="De Tomaso A."/>
            <person name="Davidson B."/>
            <person name="Di Gregorio A."/>
            <person name="Gelpke M."/>
            <person name="Goodstein D.M."/>
            <person name="Harafuji N."/>
            <person name="Hastings K.E."/>
            <person name="Ho I."/>
            <person name="Hotta K."/>
            <person name="Huang W."/>
            <person name="Kawashima T."/>
            <person name="Lemaire P."/>
            <person name="Martinez D."/>
            <person name="Meinertzhagen I.A."/>
            <person name="Necula S."/>
            <person name="Nonaka M."/>
            <person name="Putnam N."/>
            <person name="Rash S."/>
            <person name="Saiga H."/>
            <person name="Satake M."/>
            <person name="Terry A."/>
            <person name="Yamada L."/>
            <person name="Wang H.G."/>
            <person name="Awazu S."/>
            <person name="Azumi K."/>
            <person name="Boore J."/>
            <person name="Branno M."/>
            <person name="Chin-Bow S."/>
            <person name="DeSantis R."/>
            <person name="Doyle S."/>
            <person name="Francino P."/>
            <person name="Keys D.N."/>
            <person name="Haga S."/>
            <person name="Hayashi H."/>
            <person name="Hino K."/>
            <person name="Imai K.S."/>
            <person name="Inaba K."/>
            <person name="Kano S."/>
            <person name="Kobayashi K."/>
            <person name="Kobayashi M."/>
            <person name="Lee B.I."/>
            <person name="Makabe K.W."/>
            <person name="Manohar C."/>
            <person name="Matassi G."/>
            <person name="Medina M."/>
            <person name="Mochizuki Y."/>
            <person name="Mount S."/>
            <person name="Morishita T."/>
            <person name="Miura S."/>
            <person name="Nakayama A."/>
            <person name="Nishizaka S."/>
            <person name="Nomoto H."/>
            <person name="Ohta F."/>
            <person name="Oishi K."/>
            <person name="Rigoutsos I."/>
            <person name="Sano M."/>
            <person name="Sasaki A."/>
            <person name="Sasakura Y."/>
            <person name="Shoguchi E."/>
            <person name="Shin-i T."/>
            <person name="Spagnuolo A."/>
            <person name="Stainier D."/>
            <person name="Suzuki M.M."/>
            <person name="Tassy O."/>
            <person name="Takatori N."/>
            <person name="Tokuoka M."/>
            <person name="Yagi K."/>
            <person name="Yoshizaki F."/>
            <person name="Wada S."/>
            <person name="Zhang C."/>
            <person name="Hyatt P.D."/>
            <person name="Larimer F."/>
            <person name="Detter C."/>
            <person name="Doggett N."/>
            <person name="Glavina T."/>
            <person name="Hawkins T."/>
            <person name="Richardson P."/>
            <person name="Lucas S."/>
            <person name="Kohara Y."/>
            <person name="Levine M."/>
            <person name="Satoh N."/>
            <person name="Rokhsar D.S."/>
        </authorList>
    </citation>
    <scope>NUCLEOTIDE SEQUENCE [LARGE SCALE GENOMIC DNA]</scope>
</reference>
<reference evidence="3" key="3">
    <citation type="submission" date="2025-08" db="UniProtKB">
        <authorList>
            <consortium name="Ensembl"/>
        </authorList>
    </citation>
    <scope>IDENTIFICATION</scope>
</reference>
<dbReference type="Ensembl" id="ENSCINT00000008749.3">
    <property type="protein sequence ID" value="ENSCINP00000008749.3"/>
    <property type="gene ID" value="ENSCING00000004242.3"/>
</dbReference>
<sequence length="265" mass="29809">MVVSCRFCCLQDSTTQTTNPVLVDALQQVIKSLLAKEEHDVKTFYAQNEEIEKLQKEVKELKFELQSLQNVKASLATVLSEEKQRCDEYKKKLQTAQEALVKLHSCNKKMSKNAAESLLFPRPATQSREEPYVILAPDTCQVEVSSGDNNATEIRSEPKSRDHVFTKPLAKRKCMEKQKSPHSFFKKPRNKCEDAQGHATSSRNDSDHDPDETWAPDQSDEELCIPASPILSGYSGSVKNSFFAKKFKKDTTHDGKAGDHTSDSP</sequence>
<evidence type="ECO:0000256" key="2">
    <source>
        <dbReference type="SAM" id="MobiDB-lite"/>
    </source>
</evidence>
<feature type="compositionally biased region" description="Basic and acidic residues" evidence="2">
    <location>
        <begin position="154"/>
        <end position="165"/>
    </location>
</feature>
<dbReference type="Gene3D" id="6.10.140.2140">
    <property type="match status" value="1"/>
</dbReference>
<dbReference type="Proteomes" id="UP000008144">
    <property type="component" value="Chromosome 3"/>
</dbReference>
<organism evidence="3 4">
    <name type="scientific">Ciona intestinalis</name>
    <name type="common">Transparent sea squirt</name>
    <name type="synonym">Ascidia intestinalis</name>
    <dbReference type="NCBI Taxonomy" id="7719"/>
    <lineage>
        <taxon>Eukaryota</taxon>
        <taxon>Metazoa</taxon>
        <taxon>Chordata</taxon>
        <taxon>Tunicata</taxon>
        <taxon>Ascidiacea</taxon>
        <taxon>Phlebobranchia</taxon>
        <taxon>Cionidae</taxon>
        <taxon>Ciona</taxon>
    </lineage>
</organism>
<reference evidence="3" key="2">
    <citation type="journal article" date="2008" name="Genome Biol.">
        <title>Improved genome assembly and evidence-based global gene model set for the chordate Ciona intestinalis: new insight into intron and operon populations.</title>
        <authorList>
            <person name="Satou Y."/>
            <person name="Mineta K."/>
            <person name="Ogasawara M."/>
            <person name="Sasakura Y."/>
            <person name="Shoguchi E."/>
            <person name="Ueno K."/>
            <person name="Yamada L."/>
            <person name="Matsumoto J."/>
            <person name="Wasserscheid J."/>
            <person name="Dewar K."/>
            <person name="Wiley G.B."/>
            <person name="Macmil S.L."/>
            <person name="Roe B.A."/>
            <person name="Zeller R.W."/>
            <person name="Hastings K.E."/>
            <person name="Lemaire P."/>
            <person name="Lindquist E."/>
            <person name="Endo T."/>
            <person name="Hotta K."/>
            <person name="Inaba K."/>
        </authorList>
    </citation>
    <scope>NUCLEOTIDE SEQUENCE [LARGE SCALE GENOMIC DNA]</scope>
    <source>
        <strain evidence="3">wild type</strain>
    </source>
</reference>
<dbReference type="STRING" id="7719.ENSCINP00000008749"/>